<gene>
    <name evidence="2" type="ORF">CJ305_02545</name>
</gene>
<dbReference type="AlphaFoldDB" id="A0A2G1VWF0"/>
<dbReference type="Proteomes" id="UP000229433">
    <property type="component" value="Unassembled WGS sequence"/>
</dbReference>
<evidence type="ECO:0000313" key="2">
    <source>
        <dbReference type="EMBL" id="PHQ31118.1"/>
    </source>
</evidence>
<name>A0A2G1VWF0_9FLAO</name>
<dbReference type="EMBL" id="NQXA01000001">
    <property type="protein sequence ID" value="PHQ31118.1"/>
    <property type="molecule type" value="Genomic_DNA"/>
</dbReference>
<organism evidence="2 3">
    <name type="scientific">Leeuwenhoekiella nanhaiensis</name>
    <dbReference type="NCBI Taxonomy" id="1655491"/>
    <lineage>
        <taxon>Bacteria</taxon>
        <taxon>Pseudomonadati</taxon>
        <taxon>Bacteroidota</taxon>
        <taxon>Flavobacteriia</taxon>
        <taxon>Flavobacteriales</taxon>
        <taxon>Flavobacteriaceae</taxon>
        <taxon>Leeuwenhoekiella</taxon>
    </lineage>
</organism>
<proteinExistence type="predicted"/>
<keyword evidence="3" id="KW-1185">Reference proteome</keyword>
<evidence type="ECO:0008006" key="4">
    <source>
        <dbReference type="Google" id="ProtNLM"/>
    </source>
</evidence>
<dbReference type="OrthoDB" id="581140at2"/>
<comment type="caution">
    <text evidence="2">The sequence shown here is derived from an EMBL/GenBank/DDBJ whole genome shotgun (WGS) entry which is preliminary data.</text>
</comment>
<keyword evidence="1" id="KW-0732">Signal</keyword>
<reference evidence="2 3" key="1">
    <citation type="submission" date="2017-08" db="EMBL/GenBank/DDBJ databases">
        <title>The whole genome shortgun sequences of strain Leeuwenhoekiella nanhaiensis G18 from the South China Sea.</title>
        <authorList>
            <person name="Liu Q."/>
        </authorList>
    </citation>
    <scope>NUCLEOTIDE SEQUENCE [LARGE SCALE GENOMIC DNA]</scope>
    <source>
        <strain evidence="2 3">G18</strain>
    </source>
</reference>
<dbReference type="RefSeq" id="WP_099644658.1">
    <property type="nucleotide sequence ID" value="NZ_KZ319287.1"/>
</dbReference>
<protein>
    <recommendedName>
        <fullName evidence="4">Cell wall anchor protein</fullName>
    </recommendedName>
</protein>
<evidence type="ECO:0000313" key="3">
    <source>
        <dbReference type="Proteomes" id="UP000229433"/>
    </source>
</evidence>
<feature type="signal peptide" evidence="1">
    <location>
        <begin position="1"/>
        <end position="21"/>
    </location>
</feature>
<evidence type="ECO:0000256" key="1">
    <source>
        <dbReference type="SAM" id="SignalP"/>
    </source>
</evidence>
<sequence length="484" mass="51428">MKIFRLFFVLSILSFDCAIQAQVGIGTTTPDPSALLDMQSQTQGILTPRLTTAQRLAVVSPANGLLVYDTDESSFFYYSGSAWSKLKGAEARNNYVLVKSQADLPAVSGGVITLDENTYYEINGVIVLNASIDLNGAYISGLDATEDVLSFAGGTVFSGSTGGSIRNVTLTGARAFNISGSGVESILLQNTVIAGMTTGVGSISNIGLFFGNVIQFVNNANGITYSNLGNLLLNNQAWFSSNSGTFEKLTGTFGLVEKISGFSAVSGSAIAFDVSSNPTVSNGVILSTVFSGTSSNPYISRYTTGSYTGYNFTNNWTVNCPGIPVESDNVATGNIYYNGTITTGFLQTVNNQNAFNLQGNANSNSTTAVNLFRMSSPQNNRLTYMGKRTRTFQVNASLSVRGNDNVGSFYAFFIRKNGTTTLTETNTIMRVNTTADVVSNSISGTVELAPNDFIEIWGQRLVTNTGGTNSTTNIVVFSLNVNIK</sequence>
<accession>A0A2G1VWF0</accession>
<feature type="chain" id="PRO_5013928288" description="Cell wall anchor protein" evidence="1">
    <location>
        <begin position="22"/>
        <end position="484"/>
    </location>
</feature>